<comment type="caution">
    <text evidence="1">The sequence shown here is derived from an EMBL/GenBank/DDBJ whole genome shotgun (WGS) entry which is preliminary data.</text>
</comment>
<reference evidence="1" key="1">
    <citation type="submission" date="2020-05" db="EMBL/GenBank/DDBJ databases">
        <title>Large-scale comparative analyses of tick genomes elucidate their genetic diversity and vector capacities.</title>
        <authorList>
            <person name="Jia N."/>
            <person name="Wang J."/>
            <person name="Shi W."/>
            <person name="Du L."/>
            <person name="Sun Y."/>
            <person name="Zhan W."/>
            <person name="Jiang J."/>
            <person name="Wang Q."/>
            <person name="Zhang B."/>
            <person name="Ji P."/>
            <person name="Sakyi L.B."/>
            <person name="Cui X."/>
            <person name="Yuan T."/>
            <person name="Jiang B."/>
            <person name="Yang W."/>
            <person name="Lam T.T.-Y."/>
            <person name="Chang Q."/>
            <person name="Ding S."/>
            <person name="Wang X."/>
            <person name="Zhu J."/>
            <person name="Ruan X."/>
            <person name="Zhao L."/>
            <person name="Wei J."/>
            <person name="Que T."/>
            <person name="Du C."/>
            <person name="Cheng J."/>
            <person name="Dai P."/>
            <person name="Han X."/>
            <person name="Huang E."/>
            <person name="Gao Y."/>
            <person name="Liu J."/>
            <person name="Shao H."/>
            <person name="Ye R."/>
            <person name="Li L."/>
            <person name="Wei W."/>
            <person name="Wang X."/>
            <person name="Wang C."/>
            <person name="Yang T."/>
            <person name="Huo Q."/>
            <person name="Li W."/>
            <person name="Guo W."/>
            <person name="Chen H."/>
            <person name="Zhou L."/>
            <person name="Ni X."/>
            <person name="Tian J."/>
            <person name="Zhou Y."/>
            <person name="Sheng Y."/>
            <person name="Liu T."/>
            <person name="Pan Y."/>
            <person name="Xia L."/>
            <person name="Li J."/>
            <person name="Zhao F."/>
            <person name="Cao W."/>
        </authorList>
    </citation>
    <scope>NUCLEOTIDE SEQUENCE</scope>
    <source>
        <strain evidence="1">Dsil-2018</strain>
    </source>
</reference>
<gene>
    <name evidence="1" type="ORF">HPB49_023721</name>
</gene>
<sequence length="177" mass="19293">MERRFDALIGTSNGEKFELTCFGAGITANDWSGDTTRAVAVVLLLLVVANKLIDNDEGAQHHDCVGDSDDEQKELLVGQVGLLAFRLPCEILSLGTASQLQRVCIQWCNIDLQWLLAASEHILDCLCGLMDGDPSFRLGAVRCRSLAPALLGHTTKAMLESCTKHKRVMFGLLVAEH</sequence>
<evidence type="ECO:0000313" key="1">
    <source>
        <dbReference type="EMBL" id="KAH7967238.1"/>
    </source>
</evidence>
<name>A0ACB8DGY0_DERSI</name>
<keyword evidence="2" id="KW-1185">Reference proteome</keyword>
<proteinExistence type="predicted"/>
<protein>
    <submittedName>
        <fullName evidence="1">Uncharacterized protein</fullName>
    </submittedName>
</protein>
<dbReference type="EMBL" id="CM023471">
    <property type="protein sequence ID" value="KAH7967238.1"/>
    <property type="molecule type" value="Genomic_DNA"/>
</dbReference>
<accession>A0ACB8DGY0</accession>
<organism evidence="1 2">
    <name type="scientific">Dermacentor silvarum</name>
    <name type="common">Tick</name>
    <dbReference type="NCBI Taxonomy" id="543639"/>
    <lineage>
        <taxon>Eukaryota</taxon>
        <taxon>Metazoa</taxon>
        <taxon>Ecdysozoa</taxon>
        <taxon>Arthropoda</taxon>
        <taxon>Chelicerata</taxon>
        <taxon>Arachnida</taxon>
        <taxon>Acari</taxon>
        <taxon>Parasitiformes</taxon>
        <taxon>Ixodida</taxon>
        <taxon>Ixodoidea</taxon>
        <taxon>Ixodidae</taxon>
        <taxon>Rhipicephalinae</taxon>
        <taxon>Dermacentor</taxon>
    </lineage>
</organism>
<dbReference type="Proteomes" id="UP000821865">
    <property type="component" value="Chromosome 2"/>
</dbReference>
<evidence type="ECO:0000313" key="2">
    <source>
        <dbReference type="Proteomes" id="UP000821865"/>
    </source>
</evidence>